<dbReference type="Proteomes" id="UP001501102">
    <property type="component" value="Unassembled WGS sequence"/>
</dbReference>
<evidence type="ECO:0000313" key="1">
    <source>
        <dbReference type="EMBL" id="GAA2917439.1"/>
    </source>
</evidence>
<comment type="caution">
    <text evidence="1">The sequence shown here is derived from an EMBL/GenBank/DDBJ whole genome shotgun (WGS) entry which is preliminary data.</text>
</comment>
<sequence>MSLRQGGTLWLEFKSSARFVVTVDDAPTAAEPSPRGAEMPVSIDHGSRVPLAEQIAACVRRQLARRQWRRAATRTPDAQAGAE</sequence>
<reference evidence="2" key="1">
    <citation type="journal article" date="2019" name="Int. J. Syst. Evol. Microbiol.">
        <title>The Global Catalogue of Microorganisms (GCM) 10K type strain sequencing project: providing services to taxonomists for standard genome sequencing and annotation.</title>
        <authorList>
            <consortium name="The Broad Institute Genomics Platform"/>
            <consortium name="The Broad Institute Genome Sequencing Center for Infectious Disease"/>
            <person name="Wu L."/>
            <person name="Ma J."/>
        </authorList>
    </citation>
    <scope>NUCLEOTIDE SEQUENCE [LARGE SCALE GENOMIC DNA]</scope>
    <source>
        <strain evidence="2">JCM 4087</strain>
    </source>
</reference>
<name>A0ABN3WIJ7_STRTU</name>
<keyword evidence="2" id="KW-1185">Reference proteome</keyword>
<protein>
    <submittedName>
        <fullName evidence="1">Uncharacterized protein</fullName>
    </submittedName>
</protein>
<proteinExistence type="predicted"/>
<dbReference type="RefSeq" id="WP_344961291.1">
    <property type="nucleotide sequence ID" value="NZ_BAAAXZ010000043.1"/>
</dbReference>
<dbReference type="EMBL" id="BAAAXZ010000043">
    <property type="protein sequence ID" value="GAA2917439.1"/>
    <property type="molecule type" value="Genomic_DNA"/>
</dbReference>
<organism evidence="1 2">
    <name type="scientific">Streptomyces thioluteus</name>
    <dbReference type="NCBI Taxonomy" id="66431"/>
    <lineage>
        <taxon>Bacteria</taxon>
        <taxon>Bacillati</taxon>
        <taxon>Actinomycetota</taxon>
        <taxon>Actinomycetes</taxon>
        <taxon>Kitasatosporales</taxon>
        <taxon>Streptomycetaceae</taxon>
        <taxon>Streptomyces</taxon>
    </lineage>
</organism>
<gene>
    <name evidence="1" type="ORF">GCM10020221_12020</name>
</gene>
<accession>A0ABN3WIJ7</accession>
<evidence type="ECO:0000313" key="2">
    <source>
        <dbReference type="Proteomes" id="UP001501102"/>
    </source>
</evidence>